<name>A0A328PCD8_9EURY</name>
<evidence type="ECO:0000313" key="1">
    <source>
        <dbReference type="EMBL" id="RAO79440.1"/>
    </source>
</evidence>
<dbReference type="Proteomes" id="UP000249782">
    <property type="component" value="Unassembled WGS sequence"/>
</dbReference>
<keyword evidence="2" id="KW-1185">Reference proteome</keyword>
<evidence type="ECO:0000313" key="2">
    <source>
        <dbReference type="Proteomes" id="UP000249782"/>
    </source>
</evidence>
<gene>
    <name evidence="1" type="ORF">DPC56_03810</name>
</gene>
<accession>A0A328PCD8</accession>
<dbReference type="EMBL" id="QLOE01000003">
    <property type="protein sequence ID" value="RAO79440.1"/>
    <property type="molecule type" value="Genomic_DNA"/>
</dbReference>
<comment type="caution">
    <text evidence="1">The sequence shown here is derived from an EMBL/GenBank/DDBJ whole genome shotgun (WGS) entry which is preliminary data.</text>
</comment>
<sequence length="99" mass="11826">MLTSIGESHIKYTRRFMEAPLNPKNGSFHSDGKILYCIRRLFEMHSSIPIFYLIFMKEEPFLSYKDAISWRFYCKKREGAPFIVHSKKKMQHVYSTSRP</sequence>
<reference evidence="1 2" key="1">
    <citation type="submission" date="2018-06" db="EMBL/GenBank/DDBJ databases">
        <title>Draft genome sequence of hyperthermophilic methanogen Methanothermobacter tenebrarum sp. MCM-B 1447.</title>
        <authorList>
            <person name="Pore S.D."/>
            <person name="Dagar S."/>
            <person name="Dhakephalkar P.K."/>
        </authorList>
    </citation>
    <scope>NUCLEOTIDE SEQUENCE [LARGE SCALE GENOMIC DNA]</scope>
    <source>
        <strain evidence="1 2">MCM B 1447</strain>
    </source>
</reference>
<proteinExistence type="predicted"/>
<protein>
    <submittedName>
        <fullName evidence="1">Uncharacterized protein</fullName>
    </submittedName>
</protein>
<dbReference type="AlphaFoldDB" id="A0A328PCD8"/>
<organism evidence="1 2">
    <name type="scientific">Methanothermobacter tenebrarum</name>
    <dbReference type="NCBI Taxonomy" id="680118"/>
    <lineage>
        <taxon>Archaea</taxon>
        <taxon>Methanobacteriati</taxon>
        <taxon>Methanobacteriota</taxon>
        <taxon>Methanomada group</taxon>
        <taxon>Methanobacteria</taxon>
        <taxon>Methanobacteriales</taxon>
        <taxon>Methanobacteriaceae</taxon>
        <taxon>Methanothermobacter</taxon>
    </lineage>
</organism>